<comment type="caution">
    <text evidence="1">The sequence shown here is derived from an EMBL/GenBank/DDBJ whole genome shotgun (WGS) entry which is preliminary data.</text>
</comment>
<evidence type="ECO:0000313" key="2">
    <source>
        <dbReference type="Proteomes" id="UP000816034"/>
    </source>
</evidence>
<dbReference type="Proteomes" id="UP000816034">
    <property type="component" value="Unassembled WGS sequence"/>
</dbReference>
<name>A0AA88KJU0_NAELO</name>
<accession>A0AA88KJU0</accession>
<dbReference type="GeneID" id="68102309"/>
<proteinExistence type="predicted"/>
<protein>
    <submittedName>
        <fullName evidence="1">Uncharacterized protein</fullName>
    </submittedName>
</protein>
<organism evidence="1 2">
    <name type="scientific">Naegleria lovaniensis</name>
    <name type="common">Amoeba</name>
    <dbReference type="NCBI Taxonomy" id="51637"/>
    <lineage>
        <taxon>Eukaryota</taxon>
        <taxon>Discoba</taxon>
        <taxon>Heterolobosea</taxon>
        <taxon>Tetramitia</taxon>
        <taxon>Eutetramitia</taxon>
        <taxon>Vahlkampfiidae</taxon>
        <taxon>Naegleria</taxon>
    </lineage>
</organism>
<dbReference type="EMBL" id="PYSW02000039">
    <property type="protein sequence ID" value="KAG2375232.1"/>
    <property type="molecule type" value="Genomic_DNA"/>
</dbReference>
<gene>
    <name evidence="1" type="ORF">C9374_009855</name>
</gene>
<keyword evidence="2" id="KW-1185">Reference proteome</keyword>
<dbReference type="AlphaFoldDB" id="A0AA88KJU0"/>
<dbReference type="RefSeq" id="XP_044544406.1">
    <property type="nucleotide sequence ID" value="XM_044700088.1"/>
</dbReference>
<evidence type="ECO:0000313" key="1">
    <source>
        <dbReference type="EMBL" id="KAG2375232.1"/>
    </source>
</evidence>
<reference evidence="1 2" key="1">
    <citation type="journal article" date="2018" name="BMC Genomics">
        <title>The genome of Naegleria lovaniensis, the basis for a comparative approach to unravel pathogenicity factors of the human pathogenic amoeba N. fowleri.</title>
        <authorList>
            <person name="Liechti N."/>
            <person name="Schurch N."/>
            <person name="Bruggmann R."/>
            <person name="Wittwer M."/>
        </authorList>
    </citation>
    <scope>NUCLEOTIDE SEQUENCE [LARGE SCALE GENOMIC DNA]</scope>
    <source>
        <strain evidence="1 2">ATCC 30569</strain>
    </source>
</reference>
<sequence length="483" mass="56544">MNEMNSEDASMQVSENVQQENNDQEYQFGEFINSYTFPQSIHSLHLNTTMDILLVNNFLYRIPSMERLLVIPGDDNTSHNNRFSPCGEYLVKLKHDGGELALFRIDNKLEEIPLMGSYKIDGEVYDMEWISLDYKHREHFVEHLLMKYDPNATTVVASSTENALNQQQPPTLLDPSRIKFETCSNLLAMYVKGSDSTSNVVIFLNGKLPILKLESNEKITKFKLGKEIFSLLDSYNKSLHIVPILENLKACSDDISKAWNDFFANPMFQKLQYVDIFELMATRLNYINMEIFSSVQDNFYSKLYLSLLHLIEKIDSIFLLMISYIEYLVSSIEDLPLDTFYVMLIETYQSWKTETCENINLDKLQSQKFLKTNHKYCKNSAEYYYYVSDNTLYIFHERDDERQPFQIICGLVDDDITELYLYKENRFIAHSPHTVLYLADNNIFKYAQFEDSISKFTISTHRNLFAICLSSNDRMFSVYEITD</sequence>